<sequence>MNEFIVIFPSFSLYDREETDPIGCEFHCSQSEICLSNQTQCNLIADCPNGDDENHSNCVIIFLIVIEENQQDYSIILIILYFFSCFSIIRPYVMIVCFKSKQDQMPIGSYCSFDENFCSWINFDETGSNSQWIHVQNESSNGHLGIVFRGPHKFALISYLKSPVFDPIPLYHSVFSSKFYGSCQARFSYLFRTVSVDLTLELEPVEFSKKSKSLQLWRFFNNKLSNKWENVSIRLPTNFHHKYRLKFGAALGLKSTSSFSEKIYIAIDNFSLSKACFGIGQ</sequence>
<dbReference type="EMBL" id="JXLN01010744">
    <property type="protein sequence ID" value="KPM06273.1"/>
    <property type="molecule type" value="Genomic_DNA"/>
</dbReference>
<dbReference type="AlphaFoldDB" id="A0A132A5M3"/>
<dbReference type="VEuPathDB" id="VectorBase:SSCA008474"/>
<dbReference type="GO" id="GO:0016020">
    <property type="term" value="C:membrane"/>
    <property type="evidence" value="ECO:0007669"/>
    <property type="project" value="InterPro"/>
</dbReference>
<dbReference type="Proteomes" id="UP000616769">
    <property type="component" value="Unassembled WGS sequence"/>
</dbReference>
<evidence type="ECO:0000313" key="2">
    <source>
        <dbReference type="Proteomes" id="UP000616769"/>
    </source>
</evidence>
<dbReference type="PROSITE" id="PS50060">
    <property type="entry name" value="MAM_2"/>
    <property type="match status" value="1"/>
</dbReference>
<organism evidence="1 2">
    <name type="scientific">Sarcoptes scabiei</name>
    <name type="common">Itch mite</name>
    <name type="synonym">Acarus scabiei</name>
    <dbReference type="NCBI Taxonomy" id="52283"/>
    <lineage>
        <taxon>Eukaryota</taxon>
        <taxon>Metazoa</taxon>
        <taxon>Ecdysozoa</taxon>
        <taxon>Arthropoda</taxon>
        <taxon>Chelicerata</taxon>
        <taxon>Arachnida</taxon>
        <taxon>Acari</taxon>
        <taxon>Acariformes</taxon>
        <taxon>Sarcoptiformes</taxon>
        <taxon>Astigmata</taxon>
        <taxon>Psoroptidia</taxon>
        <taxon>Sarcoptoidea</taxon>
        <taxon>Sarcoptidae</taxon>
        <taxon>Sarcoptinae</taxon>
        <taxon>Sarcoptes</taxon>
    </lineage>
</organism>
<gene>
    <name evidence="1" type="ORF">QR98_0047470</name>
</gene>
<dbReference type="SUPFAM" id="SSF49899">
    <property type="entry name" value="Concanavalin A-like lectins/glucanases"/>
    <property type="match status" value="1"/>
</dbReference>
<dbReference type="InterPro" id="IPR036055">
    <property type="entry name" value="LDL_receptor-like_sf"/>
</dbReference>
<dbReference type="InterPro" id="IPR000998">
    <property type="entry name" value="MAM_dom"/>
</dbReference>
<dbReference type="Gene3D" id="2.60.120.200">
    <property type="match status" value="1"/>
</dbReference>
<dbReference type="OrthoDB" id="73209at2759"/>
<dbReference type="InterPro" id="IPR013320">
    <property type="entry name" value="ConA-like_dom_sf"/>
</dbReference>
<protein>
    <submittedName>
        <fullName evidence="1">MAM domain containing protein 2</fullName>
    </submittedName>
</protein>
<comment type="caution">
    <text evidence="1">The sequence shown here is derived from an EMBL/GenBank/DDBJ whole genome shotgun (WGS) entry which is preliminary data.</text>
</comment>
<dbReference type="SUPFAM" id="SSF57424">
    <property type="entry name" value="LDL receptor-like module"/>
    <property type="match status" value="1"/>
</dbReference>
<accession>A0A132A5M3</accession>
<reference evidence="1 2" key="1">
    <citation type="journal article" date="2015" name="Parasit. Vectors">
        <title>Draft genome of the scabies mite.</title>
        <authorList>
            <person name="Rider S.D.Jr."/>
            <person name="Morgan M.S."/>
            <person name="Arlian L.G."/>
        </authorList>
    </citation>
    <scope>NUCLEOTIDE SEQUENCE [LARGE SCALE GENOMIC DNA]</scope>
    <source>
        <strain evidence="1">Arlian Lab</strain>
    </source>
</reference>
<name>A0A132A5M3_SARSC</name>
<proteinExistence type="predicted"/>
<evidence type="ECO:0000313" key="1">
    <source>
        <dbReference type="EMBL" id="KPM06273.1"/>
    </source>
</evidence>